<dbReference type="GO" id="GO:0031966">
    <property type="term" value="C:mitochondrial membrane"/>
    <property type="evidence" value="ECO:0007669"/>
    <property type="project" value="UniProtKB-SubCell"/>
</dbReference>
<gene>
    <name evidence="11" type="ORF">DL89DRAFT_266570</name>
</gene>
<evidence type="ECO:0000256" key="8">
    <source>
        <dbReference type="PROSITE-ProRule" id="PRU00282"/>
    </source>
</evidence>
<evidence type="ECO:0000256" key="2">
    <source>
        <dbReference type="ARBA" id="ARBA00022448"/>
    </source>
</evidence>
<dbReference type="Gene3D" id="1.50.40.10">
    <property type="entry name" value="Mitochondrial carrier domain"/>
    <property type="match status" value="1"/>
</dbReference>
<accession>A0A1Y1WDF4</accession>
<comment type="caution">
    <text evidence="11">The sequence shown here is derived from an EMBL/GenBank/DDBJ whole genome shotgun (WGS) entry which is preliminary data.</text>
</comment>
<keyword evidence="2 9" id="KW-0813">Transport</keyword>
<feature type="repeat" description="Solcar" evidence="8">
    <location>
        <begin position="247"/>
        <end position="340"/>
    </location>
</feature>
<feature type="repeat" description="Solcar" evidence="8">
    <location>
        <begin position="42"/>
        <end position="133"/>
    </location>
</feature>
<name>A0A1Y1WDF4_9FUNG</name>
<keyword evidence="3 8" id="KW-0812">Transmembrane</keyword>
<dbReference type="PROSITE" id="PS50920">
    <property type="entry name" value="SOLCAR"/>
    <property type="match status" value="3"/>
</dbReference>
<dbReference type="STRING" id="61395.A0A1Y1WDF4"/>
<reference evidence="11 12" key="1">
    <citation type="submission" date="2016-07" db="EMBL/GenBank/DDBJ databases">
        <title>Pervasive Adenine N6-methylation of Active Genes in Fungi.</title>
        <authorList>
            <consortium name="DOE Joint Genome Institute"/>
            <person name="Mondo S.J."/>
            <person name="Dannebaum R.O."/>
            <person name="Kuo R.C."/>
            <person name="Labutti K."/>
            <person name="Haridas S."/>
            <person name="Kuo A."/>
            <person name="Salamov A."/>
            <person name="Ahrendt S.R."/>
            <person name="Lipzen A."/>
            <person name="Sullivan W."/>
            <person name="Andreopoulos W.B."/>
            <person name="Clum A."/>
            <person name="Lindquist E."/>
            <person name="Daum C."/>
            <person name="Ramamoorthy G.K."/>
            <person name="Gryganskyi A."/>
            <person name="Culley D."/>
            <person name="Magnuson J.K."/>
            <person name="James T.Y."/>
            <person name="O'Malley M.A."/>
            <person name="Stajich J.E."/>
            <person name="Spatafora J.W."/>
            <person name="Visel A."/>
            <person name="Grigoriev I.V."/>
        </authorList>
    </citation>
    <scope>NUCLEOTIDE SEQUENCE [LARGE SCALE GENOMIC DNA]</scope>
    <source>
        <strain evidence="11 12">ATCC 12442</strain>
    </source>
</reference>
<feature type="compositionally biased region" description="Polar residues" evidence="10">
    <location>
        <begin position="1"/>
        <end position="16"/>
    </location>
</feature>
<keyword evidence="7 8" id="KW-0472">Membrane</keyword>
<dbReference type="InterPro" id="IPR023395">
    <property type="entry name" value="MCP_dom_sf"/>
</dbReference>
<feature type="region of interest" description="Disordered" evidence="10">
    <location>
        <begin position="1"/>
        <end position="21"/>
    </location>
</feature>
<comment type="subcellular location">
    <subcellularLocation>
        <location evidence="1">Mitochondrion membrane</location>
        <topology evidence="1">Multi-pass membrane protein</topology>
    </subcellularLocation>
</comment>
<dbReference type="SUPFAM" id="SSF103506">
    <property type="entry name" value="Mitochondrial carrier"/>
    <property type="match status" value="1"/>
</dbReference>
<evidence type="ECO:0000256" key="5">
    <source>
        <dbReference type="ARBA" id="ARBA00022989"/>
    </source>
</evidence>
<feature type="repeat" description="Solcar" evidence="8">
    <location>
        <begin position="141"/>
        <end position="228"/>
    </location>
</feature>
<dbReference type="EMBL" id="MCFD01000004">
    <property type="protein sequence ID" value="ORX71559.1"/>
    <property type="molecule type" value="Genomic_DNA"/>
</dbReference>
<comment type="similarity">
    <text evidence="9">Belongs to the mitochondrial carrier (TC 2.A.29) family.</text>
</comment>
<dbReference type="OrthoDB" id="18574at2759"/>
<dbReference type="GeneID" id="63803771"/>
<dbReference type="RefSeq" id="XP_040745074.1">
    <property type="nucleotide sequence ID" value="XM_040887123.1"/>
</dbReference>
<evidence type="ECO:0000256" key="7">
    <source>
        <dbReference type="ARBA" id="ARBA00023136"/>
    </source>
</evidence>
<dbReference type="Proteomes" id="UP000193922">
    <property type="component" value="Unassembled WGS sequence"/>
</dbReference>
<evidence type="ECO:0000256" key="4">
    <source>
        <dbReference type="ARBA" id="ARBA00022737"/>
    </source>
</evidence>
<dbReference type="InterPro" id="IPR018108">
    <property type="entry name" value="MCP_transmembrane"/>
</dbReference>
<evidence type="ECO:0000313" key="12">
    <source>
        <dbReference type="Proteomes" id="UP000193922"/>
    </source>
</evidence>
<protein>
    <submittedName>
        <fullName evidence="11">Mitochondrial carrier</fullName>
    </submittedName>
</protein>
<evidence type="ECO:0000313" key="11">
    <source>
        <dbReference type="EMBL" id="ORX71559.1"/>
    </source>
</evidence>
<keyword evidence="4" id="KW-0677">Repeat</keyword>
<dbReference type="PANTHER" id="PTHR24089">
    <property type="entry name" value="SOLUTE CARRIER FAMILY 25"/>
    <property type="match status" value="1"/>
</dbReference>
<evidence type="ECO:0000256" key="1">
    <source>
        <dbReference type="ARBA" id="ARBA00004225"/>
    </source>
</evidence>
<dbReference type="PRINTS" id="PR00926">
    <property type="entry name" value="MITOCARRIER"/>
</dbReference>
<keyword evidence="5" id="KW-1133">Transmembrane helix</keyword>
<proteinExistence type="inferred from homology"/>
<sequence length="347" mass="37627">MASRQSLPCKTDTSARTLDAPAKPDIPQSSALLTSGTATRQLTSLESAFCGATAGLISRALIAPFDVIKITLQLETRRRSFGILKADGVVECAKQIMQREGVRGFFKGNLSAEYLYLSYGAAQFLVFGAVERAMAQTNIVPKKARSFVGGALAAGIATTMTYPFDLLRTRFVAQSMDRRIYTSILGAVRKIHAEEGVRGFYRGLWPACLQIMPYMGAVFTSYDMLATGYRYLRRSVLVSSSPVLQGLDAMQDAVLGGTAAVISKTFVYPLDLVRKRLQVQGTQQFTKSALPEYTGMTHALVSIARTEGVLALFRGLTPALVKAAPASAAVFFVFGWTRDVVLGVKPY</sequence>
<evidence type="ECO:0000256" key="10">
    <source>
        <dbReference type="SAM" id="MobiDB-lite"/>
    </source>
</evidence>
<keyword evidence="12" id="KW-1185">Reference proteome</keyword>
<dbReference type="GO" id="GO:0055085">
    <property type="term" value="P:transmembrane transport"/>
    <property type="evidence" value="ECO:0007669"/>
    <property type="project" value="InterPro"/>
</dbReference>
<dbReference type="AlphaFoldDB" id="A0A1Y1WDF4"/>
<keyword evidence="6" id="KW-0496">Mitochondrion</keyword>
<dbReference type="Pfam" id="PF00153">
    <property type="entry name" value="Mito_carr"/>
    <property type="match status" value="3"/>
</dbReference>
<evidence type="ECO:0000256" key="6">
    <source>
        <dbReference type="ARBA" id="ARBA00023128"/>
    </source>
</evidence>
<evidence type="ECO:0000256" key="9">
    <source>
        <dbReference type="RuleBase" id="RU000488"/>
    </source>
</evidence>
<evidence type="ECO:0000256" key="3">
    <source>
        <dbReference type="ARBA" id="ARBA00022692"/>
    </source>
</evidence>
<dbReference type="InterPro" id="IPR002067">
    <property type="entry name" value="MCP"/>
</dbReference>
<organism evidence="11 12">
    <name type="scientific">Linderina pennispora</name>
    <dbReference type="NCBI Taxonomy" id="61395"/>
    <lineage>
        <taxon>Eukaryota</taxon>
        <taxon>Fungi</taxon>
        <taxon>Fungi incertae sedis</taxon>
        <taxon>Zoopagomycota</taxon>
        <taxon>Kickxellomycotina</taxon>
        <taxon>Kickxellomycetes</taxon>
        <taxon>Kickxellales</taxon>
        <taxon>Kickxellaceae</taxon>
        <taxon>Linderina</taxon>
    </lineage>
</organism>